<reference evidence="2 3" key="1">
    <citation type="submission" date="2021-02" db="EMBL/GenBank/DDBJ databases">
        <authorList>
            <person name="Vanwijnsberghe S."/>
        </authorList>
    </citation>
    <scope>NUCLEOTIDE SEQUENCE [LARGE SCALE GENOMIC DNA]</scope>
    <source>
        <strain evidence="2 3">LMG 31837</strain>
    </source>
</reference>
<organism evidence="2 3">
    <name type="scientific">Paraburkholderia haematera</name>
    <dbReference type="NCBI Taxonomy" id="2793077"/>
    <lineage>
        <taxon>Bacteria</taxon>
        <taxon>Pseudomonadati</taxon>
        <taxon>Pseudomonadota</taxon>
        <taxon>Betaproteobacteria</taxon>
        <taxon>Burkholderiales</taxon>
        <taxon>Burkholderiaceae</taxon>
        <taxon>Paraburkholderia</taxon>
    </lineage>
</organism>
<name>A0ABM8RYI5_9BURK</name>
<dbReference type="EMBL" id="CAJNBK010000012">
    <property type="protein sequence ID" value="CAE6778814.1"/>
    <property type="molecule type" value="Genomic_DNA"/>
</dbReference>
<evidence type="ECO:0000313" key="2">
    <source>
        <dbReference type="EMBL" id="CAE6778814.1"/>
    </source>
</evidence>
<feature type="region of interest" description="Disordered" evidence="1">
    <location>
        <begin position="1"/>
        <end position="21"/>
    </location>
</feature>
<evidence type="ECO:0000256" key="1">
    <source>
        <dbReference type="SAM" id="MobiDB-lite"/>
    </source>
</evidence>
<dbReference type="Proteomes" id="UP000672526">
    <property type="component" value="Unassembled WGS sequence"/>
</dbReference>
<protein>
    <submittedName>
        <fullName evidence="2">Uncharacterized protein</fullName>
    </submittedName>
</protein>
<evidence type="ECO:0000313" key="3">
    <source>
        <dbReference type="Proteomes" id="UP000672526"/>
    </source>
</evidence>
<comment type="caution">
    <text evidence="2">The sequence shown here is derived from an EMBL/GenBank/DDBJ whole genome shotgun (WGS) entry which is preliminary data.</text>
</comment>
<gene>
    <name evidence="2" type="ORF">R69888_04207</name>
</gene>
<sequence length="43" mass="4674">MPVTALRRSKHSGRHGPGVGLFRHASILTRVSGDVSHRQGARQ</sequence>
<accession>A0ABM8RYI5</accession>
<proteinExistence type="predicted"/>
<keyword evidence="3" id="KW-1185">Reference proteome</keyword>